<evidence type="ECO:0000313" key="3">
    <source>
        <dbReference type="Proteomes" id="UP000593998"/>
    </source>
</evidence>
<dbReference type="RefSeq" id="WP_192912028.1">
    <property type="nucleotide sequence ID" value="NZ_CP062789.1"/>
</dbReference>
<protein>
    <recommendedName>
        <fullName evidence="4">TnpV protein</fullName>
    </recommendedName>
</protein>
<sequence length="141" mass="15972">MNELGRIAMTHWERWRPAELRQIPDPKAHFTQLGARAQAQVVSLTEEMLRREPPKTDYLAEVSRRSTAEATAREMVLADLLEMPPRGETKGGQDPTEGLIDPSGMPTDQAHPLWADLEDETVSPNEFQKRRAAWVDSLQTL</sequence>
<gene>
    <name evidence="2" type="ORF">IGS73_07520</name>
</gene>
<proteinExistence type="predicted"/>
<name>A0A7L9J3Q9_9MICO</name>
<evidence type="ECO:0008006" key="4">
    <source>
        <dbReference type="Google" id="ProtNLM"/>
    </source>
</evidence>
<dbReference type="Proteomes" id="UP000593998">
    <property type="component" value="Chromosome"/>
</dbReference>
<dbReference type="AlphaFoldDB" id="A0A7L9J3Q9"/>
<reference evidence="2 3" key="1">
    <citation type="submission" date="2020-10" db="EMBL/GenBank/DDBJ databases">
        <title>Janibacter indicus TT2 genome sequence.</title>
        <authorList>
            <person name="Lee K."/>
            <person name="Ganzorig M."/>
        </authorList>
    </citation>
    <scope>NUCLEOTIDE SEQUENCE [LARGE SCALE GENOMIC DNA]</scope>
    <source>
        <strain evidence="2 3">TT2</strain>
    </source>
</reference>
<dbReference type="EMBL" id="CP062789">
    <property type="protein sequence ID" value="QOK24198.1"/>
    <property type="molecule type" value="Genomic_DNA"/>
</dbReference>
<organism evidence="2 3">
    <name type="scientific">Janibacter indicus</name>
    <dbReference type="NCBI Taxonomy" id="857417"/>
    <lineage>
        <taxon>Bacteria</taxon>
        <taxon>Bacillati</taxon>
        <taxon>Actinomycetota</taxon>
        <taxon>Actinomycetes</taxon>
        <taxon>Micrococcales</taxon>
        <taxon>Intrasporangiaceae</taxon>
        <taxon>Janibacter</taxon>
    </lineage>
</organism>
<evidence type="ECO:0000313" key="2">
    <source>
        <dbReference type="EMBL" id="QOK24198.1"/>
    </source>
</evidence>
<accession>A0A7L9J3Q9</accession>
<evidence type="ECO:0000256" key="1">
    <source>
        <dbReference type="SAM" id="MobiDB-lite"/>
    </source>
</evidence>
<feature type="region of interest" description="Disordered" evidence="1">
    <location>
        <begin position="82"/>
        <end position="122"/>
    </location>
</feature>